<dbReference type="Gene3D" id="3.30.200.20">
    <property type="entry name" value="Phosphorylase Kinase, domain 1"/>
    <property type="match status" value="1"/>
</dbReference>
<keyword evidence="3 10" id="KW-0418">Kinase</keyword>
<keyword evidence="4 7" id="KW-0067">ATP-binding</keyword>
<proteinExistence type="inferred from homology"/>
<name>A0ABQ8JI59_DERPT</name>
<evidence type="ECO:0000259" key="9">
    <source>
        <dbReference type="PROSITE" id="PS50011"/>
    </source>
</evidence>
<dbReference type="SMART" id="SM00220">
    <property type="entry name" value="S_TKc"/>
    <property type="match status" value="1"/>
</dbReference>
<dbReference type="InterPro" id="IPR011009">
    <property type="entry name" value="Kinase-like_dom_sf"/>
</dbReference>
<evidence type="ECO:0000256" key="6">
    <source>
        <dbReference type="ARBA" id="ARBA00038999"/>
    </source>
</evidence>
<dbReference type="Gene3D" id="1.10.510.10">
    <property type="entry name" value="Transferase(Phosphotransferase) domain 1"/>
    <property type="match status" value="1"/>
</dbReference>
<feature type="domain" description="Protein kinase" evidence="9">
    <location>
        <begin position="183"/>
        <end position="462"/>
    </location>
</feature>
<dbReference type="GO" id="GO:0016301">
    <property type="term" value="F:kinase activity"/>
    <property type="evidence" value="ECO:0007669"/>
    <property type="project" value="UniProtKB-KW"/>
</dbReference>
<evidence type="ECO:0000313" key="11">
    <source>
        <dbReference type="Proteomes" id="UP000887458"/>
    </source>
</evidence>
<keyword evidence="11" id="KW-1185">Reference proteome</keyword>
<protein>
    <recommendedName>
        <fullName evidence="6">mitogen-activated protein kinase kinase</fullName>
        <ecNumber evidence="6">2.7.12.2</ecNumber>
    </recommendedName>
</protein>
<dbReference type="SUPFAM" id="SSF56112">
    <property type="entry name" value="Protein kinase-like (PK-like)"/>
    <property type="match status" value="1"/>
</dbReference>
<evidence type="ECO:0000256" key="3">
    <source>
        <dbReference type="ARBA" id="ARBA00022777"/>
    </source>
</evidence>
<comment type="caution">
    <text evidence="10">The sequence shown here is derived from an EMBL/GenBank/DDBJ whole genome shotgun (WGS) entry which is preliminary data.</text>
</comment>
<organism evidence="10 11">
    <name type="scientific">Dermatophagoides pteronyssinus</name>
    <name type="common">European house dust mite</name>
    <dbReference type="NCBI Taxonomy" id="6956"/>
    <lineage>
        <taxon>Eukaryota</taxon>
        <taxon>Metazoa</taxon>
        <taxon>Ecdysozoa</taxon>
        <taxon>Arthropoda</taxon>
        <taxon>Chelicerata</taxon>
        <taxon>Arachnida</taxon>
        <taxon>Acari</taxon>
        <taxon>Acariformes</taxon>
        <taxon>Sarcoptiformes</taxon>
        <taxon>Astigmata</taxon>
        <taxon>Psoroptidia</taxon>
        <taxon>Analgoidea</taxon>
        <taxon>Pyroglyphidae</taxon>
        <taxon>Dermatophagoidinae</taxon>
        <taxon>Dermatophagoides</taxon>
    </lineage>
</organism>
<keyword evidence="1" id="KW-0808">Transferase</keyword>
<sequence length="492" mass="57768">MTICNFFSKVRTRYFGVKFNNNNENENNNVQTLCYKKQEIPNNDEHSSSELFTNESLEFEIIDFKHENSIDSCIQSSFNHRKCYSIDAQQRRQQRFVRKPNTNLSLSFSGPRSTFNNHSRDRIYAELAQNGTPFFVNSWSHLNEKRSKQNKLSDYINSKKIIDCSSSFYIDNQQYTNLTAQDFRRIKDLGSGNFGYVQQFLHLQSGIHIAVKRMKYVEIESNENDNRKHVLNELELLSKSKHENIVKFFGYIIFHHDSELWLCMELMDCCFDRLIYNGHNNNNNGNNSRMIPESIIGSVTVSIIDALIYLKQTHKMIHRDIKPSNILINHRGQIKLCDFGISGCLIDSITSSRTIGSHSYQAPELFQHDFEIDFKYDCRVDVWSLGITLLEMALGHHPYGQWTVVFEIITKILNPKNVPTLSTTTTTDGKYSKNFKNFIDTCLQYDYRLRPKYDQIKMTKFLKEQIKKFNLKIVSEWFYSVYFNNDSDNNFD</sequence>
<dbReference type="PROSITE" id="PS00107">
    <property type="entry name" value="PROTEIN_KINASE_ATP"/>
    <property type="match status" value="1"/>
</dbReference>
<dbReference type="Proteomes" id="UP000887458">
    <property type="component" value="Unassembled WGS sequence"/>
</dbReference>
<dbReference type="PANTHER" id="PTHR48013:SF28">
    <property type="entry name" value="DUAL SPECIFICITY MITOGEN-ACTIVATED PROTEIN KINASE KINASE SEK-1"/>
    <property type="match status" value="1"/>
</dbReference>
<dbReference type="EMBL" id="NJHN03000037">
    <property type="protein sequence ID" value="KAH9422162.1"/>
    <property type="molecule type" value="Genomic_DNA"/>
</dbReference>
<dbReference type="InterPro" id="IPR000719">
    <property type="entry name" value="Prot_kinase_dom"/>
</dbReference>
<dbReference type="PANTHER" id="PTHR48013">
    <property type="entry name" value="DUAL SPECIFICITY MITOGEN-ACTIVATED PROTEIN KINASE KINASE 5-RELATED"/>
    <property type="match status" value="1"/>
</dbReference>
<evidence type="ECO:0000256" key="2">
    <source>
        <dbReference type="ARBA" id="ARBA00022741"/>
    </source>
</evidence>
<gene>
    <name evidence="10" type="primary">MAP2K7_1</name>
    <name evidence="10" type="ORF">DERP_002457</name>
</gene>
<reference evidence="10 11" key="2">
    <citation type="journal article" date="2022" name="Mol. Biol. Evol.">
        <title>Comparative Genomics Reveals Insights into the Divergent Evolution of Astigmatic Mites and Household Pest Adaptations.</title>
        <authorList>
            <person name="Xiong Q."/>
            <person name="Wan A.T."/>
            <person name="Liu X."/>
            <person name="Fung C.S."/>
            <person name="Xiao X."/>
            <person name="Malainual N."/>
            <person name="Hou J."/>
            <person name="Wang L."/>
            <person name="Wang M."/>
            <person name="Yang K.Y."/>
            <person name="Cui Y."/>
            <person name="Leung E.L."/>
            <person name="Nong W."/>
            <person name="Shin S.K."/>
            <person name="Au S.W."/>
            <person name="Jeong K.Y."/>
            <person name="Chew F.T."/>
            <person name="Hui J.H."/>
            <person name="Leung T.F."/>
            <person name="Tungtrongchitr A."/>
            <person name="Zhong N."/>
            <person name="Liu Z."/>
            <person name="Tsui S.K."/>
        </authorList>
    </citation>
    <scope>NUCLEOTIDE SEQUENCE [LARGE SCALE GENOMIC DNA]</scope>
    <source>
        <strain evidence="10">Derp</strain>
    </source>
</reference>
<dbReference type="EC" id="2.7.12.2" evidence="6"/>
<reference evidence="10 11" key="1">
    <citation type="journal article" date="2018" name="J. Allergy Clin. Immunol.">
        <title>High-quality assembly of Dermatophagoides pteronyssinus genome and transcriptome reveals a wide range of novel allergens.</title>
        <authorList>
            <person name="Liu X.Y."/>
            <person name="Yang K.Y."/>
            <person name="Wang M.Q."/>
            <person name="Kwok J.S."/>
            <person name="Zeng X."/>
            <person name="Yang Z."/>
            <person name="Xiao X.J."/>
            <person name="Lau C.P."/>
            <person name="Li Y."/>
            <person name="Huang Z.M."/>
            <person name="Ba J.G."/>
            <person name="Yim A.K."/>
            <person name="Ouyang C.Y."/>
            <person name="Ngai S.M."/>
            <person name="Chan T.F."/>
            <person name="Leung E.L."/>
            <person name="Liu L."/>
            <person name="Liu Z.G."/>
            <person name="Tsui S.K."/>
        </authorList>
    </citation>
    <scope>NUCLEOTIDE SEQUENCE [LARGE SCALE GENOMIC DNA]</scope>
    <source>
        <strain evidence="10">Derp</strain>
    </source>
</reference>
<dbReference type="InterPro" id="IPR008271">
    <property type="entry name" value="Ser/Thr_kinase_AS"/>
</dbReference>
<accession>A0ABQ8JI59</accession>
<dbReference type="InterPro" id="IPR017441">
    <property type="entry name" value="Protein_kinase_ATP_BS"/>
</dbReference>
<keyword evidence="8" id="KW-0723">Serine/threonine-protein kinase</keyword>
<dbReference type="Pfam" id="PF00069">
    <property type="entry name" value="Pkinase"/>
    <property type="match status" value="1"/>
</dbReference>
<evidence type="ECO:0000256" key="4">
    <source>
        <dbReference type="ARBA" id="ARBA00022840"/>
    </source>
</evidence>
<feature type="binding site" evidence="7">
    <location>
        <position position="212"/>
    </location>
    <ligand>
        <name>ATP</name>
        <dbReference type="ChEBI" id="CHEBI:30616"/>
    </ligand>
</feature>
<evidence type="ECO:0000256" key="8">
    <source>
        <dbReference type="RuleBase" id="RU000304"/>
    </source>
</evidence>
<comment type="similarity">
    <text evidence="5">Belongs to the protein kinase superfamily. STE Ser/Thr protein kinase family. MAP kinase kinase subfamily.</text>
</comment>
<keyword evidence="2 7" id="KW-0547">Nucleotide-binding</keyword>
<evidence type="ECO:0000313" key="10">
    <source>
        <dbReference type="EMBL" id="KAH9422162.1"/>
    </source>
</evidence>
<evidence type="ECO:0000256" key="1">
    <source>
        <dbReference type="ARBA" id="ARBA00022679"/>
    </source>
</evidence>
<evidence type="ECO:0000256" key="5">
    <source>
        <dbReference type="ARBA" id="ARBA00038035"/>
    </source>
</evidence>
<evidence type="ECO:0000256" key="7">
    <source>
        <dbReference type="PROSITE-ProRule" id="PRU10141"/>
    </source>
</evidence>
<dbReference type="PROSITE" id="PS00108">
    <property type="entry name" value="PROTEIN_KINASE_ST"/>
    <property type="match status" value="1"/>
</dbReference>
<dbReference type="PROSITE" id="PS50011">
    <property type="entry name" value="PROTEIN_KINASE_DOM"/>
    <property type="match status" value="1"/>
</dbReference>